<name>A0A1Y1JRG4_PLAGO</name>
<protein>
    <recommendedName>
        <fullName evidence="3">Variable surface protein</fullName>
    </recommendedName>
</protein>
<evidence type="ECO:0008006" key="3">
    <source>
        <dbReference type="Google" id="ProtNLM"/>
    </source>
</evidence>
<evidence type="ECO:0000313" key="2">
    <source>
        <dbReference type="Proteomes" id="UP000195521"/>
    </source>
</evidence>
<evidence type="ECO:0000313" key="1">
    <source>
        <dbReference type="EMBL" id="GAW84058.1"/>
    </source>
</evidence>
<dbReference type="RefSeq" id="XP_028546647.1">
    <property type="nucleotide sequence ID" value="XM_028690846.1"/>
</dbReference>
<proteinExistence type="predicted"/>
<organism evidence="1 2">
    <name type="scientific">Plasmodium gonderi</name>
    <dbReference type="NCBI Taxonomy" id="77519"/>
    <lineage>
        <taxon>Eukaryota</taxon>
        <taxon>Sar</taxon>
        <taxon>Alveolata</taxon>
        <taxon>Apicomplexa</taxon>
        <taxon>Aconoidasida</taxon>
        <taxon>Haemosporida</taxon>
        <taxon>Plasmodiidae</taxon>
        <taxon>Plasmodium</taxon>
        <taxon>Plasmodium (Plasmodium)</taxon>
    </lineage>
</organism>
<accession>A0A1Y1JRG4</accession>
<gene>
    <name evidence="1" type="ORF">PGO_000850</name>
</gene>
<sequence length="157" mass="17897">MDVLYKYIHDISTRQWVCHIRKPCVSKYNELLNKRDILQSQNKSIYSLLVKFCTVYNSYKHHPDYCSGSLDIIVSPYEKNKNMLPKNSIDTHAQTKSDQTSRSHVTGSIKHMISSRASQISLKKETQLSPEAIRRVISEQVAHISSGPAAQVYTGTL</sequence>
<dbReference type="Proteomes" id="UP000195521">
    <property type="component" value="Unassembled WGS sequence"/>
</dbReference>
<comment type="caution">
    <text evidence="1">The sequence shown here is derived from an EMBL/GenBank/DDBJ whole genome shotgun (WGS) entry which is preliminary data.</text>
</comment>
<reference evidence="2" key="1">
    <citation type="submission" date="2017-04" db="EMBL/GenBank/DDBJ databases">
        <title>Plasmodium gonderi genome.</title>
        <authorList>
            <person name="Arisue N."/>
            <person name="Honma H."/>
            <person name="Kawai S."/>
            <person name="Tougan T."/>
            <person name="Tanabe K."/>
            <person name="Horii T."/>
        </authorList>
    </citation>
    <scope>NUCLEOTIDE SEQUENCE [LARGE SCALE GENOMIC DNA]</scope>
    <source>
        <strain evidence="2">ATCC 30045</strain>
    </source>
</reference>
<dbReference type="AlphaFoldDB" id="A0A1Y1JRG4"/>
<keyword evidence="2" id="KW-1185">Reference proteome</keyword>
<dbReference type="EMBL" id="BDQF01000087">
    <property type="protein sequence ID" value="GAW84058.1"/>
    <property type="molecule type" value="Genomic_DNA"/>
</dbReference>
<dbReference type="GeneID" id="39744866"/>